<sequence length="327" mass="36316">MADAAERLGIDSETLWTERLLPFLEEREGQRRTAVRRVFIFGPLALISLIVLFVGIAAFDSAILMFGMFGLIVVFFYLAAAPMVKLHGEIKEGLLTAIATAAGMTYSKKPVQPARFSEFCELGMLPNHNQRSFEDHFAGDRHGAAFELYEAKLVQKTQSGKNTTYTTVFQGVCIRIEFPRTVEGVTVVTRDAGWFNGLAGLAQARINGRKLERVGLVDPKFEQIFEVFSTDQVMSRYLLTPSFMERLLSLETSLKGKRVRAAFDERNGGGELLIATETGNLFEPGSLFKPLNDRSRFESLITEIDLITEIVDLMVRPATLGEGSAVS</sequence>
<protein>
    <submittedName>
        <fullName evidence="2">DUF3137 domain-containing protein</fullName>
    </submittedName>
</protein>
<dbReference type="Pfam" id="PF11335">
    <property type="entry name" value="DUF3137"/>
    <property type="match status" value="1"/>
</dbReference>
<keyword evidence="1" id="KW-0472">Membrane</keyword>
<name>A0ABV6ZUI2_9PROT</name>
<proteinExistence type="predicted"/>
<organism evidence="2 3">
    <name type="scientific">Hyphobacterium vulgare</name>
    <dbReference type="NCBI Taxonomy" id="1736751"/>
    <lineage>
        <taxon>Bacteria</taxon>
        <taxon>Pseudomonadati</taxon>
        <taxon>Pseudomonadota</taxon>
        <taxon>Alphaproteobacteria</taxon>
        <taxon>Maricaulales</taxon>
        <taxon>Maricaulaceae</taxon>
        <taxon>Hyphobacterium</taxon>
    </lineage>
</organism>
<keyword evidence="1" id="KW-0812">Transmembrane</keyword>
<evidence type="ECO:0000313" key="2">
    <source>
        <dbReference type="EMBL" id="MFC2925097.1"/>
    </source>
</evidence>
<evidence type="ECO:0000313" key="3">
    <source>
        <dbReference type="Proteomes" id="UP001595379"/>
    </source>
</evidence>
<reference evidence="3" key="1">
    <citation type="journal article" date="2019" name="Int. J. Syst. Evol. Microbiol.">
        <title>The Global Catalogue of Microorganisms (GCM) 10K type strain sequencing project: providing services to taxonomists for standard genome sequencing and annotation.</title>
        <authorList>
            <consortium name="The Broad Institute Genomics Platform"/>
            <consortium name="The Broad Institute Genome Sequencing Center for Infectious Disease"/>
            <person name="Wu L."/>
            <person name="Ma J."/>
        </authorList>
    </citation>
    <scope>NUCLEOTIDE SEQUENCE [LARGE SCALE GENOMIC DNA]</scope>
    <source>
        <strain evidence="3">KCTC 52487</strain>
    </source>
</reference>
<comment type="caution">
    <text evidence="2">The sequence shown here is derived from an EMBL/GenBank/DDBJ whole genome shotgun (WGS) entry which is preliminary data.</text>
</comment>
<evidence type="ECO:0000256" key="1">
    <source>
        <dbReference type="SAM" id="Phobius"/>
    </source>
</evidence>
<dbReference type="RefSeq" id="WP_343163977.1">
    <property type="nucleotide sequence ID" value="NZ_JBHRSV010000001.1"/>
</dbReference>
<dbReference type="EMBL" id="JBHRSV010000001">
    <property type="protein sequence ID" value="MFC2925097.1"/>
    <property type="molecule type" value="Genomic_DNA"/>
</dbReference>
<feature type="transmembrane region" description="Helical" evidence="1">
    <location>
        <begin position="38"/>
        <end position="57"/>
    </location>
</feature>
<dbReference type="Proteomes" id="UP001595379">
    <property type="component" value="Unassembled WGS sequence"/>
</dbReference>
<accession>A0ABV6ZUI2</accession>
<feature type="transmembrane region" description="Helical" evidence="1">
    <location>
        <begin position="63"/>
        <end position="84"/>
    </location>
</feature>
<gene>
    <name evidence="2" type="ORF">ACFOOR_03150</name>
</gene>
<keyword evidence="1" id="KW-1133">Transmembrane helix</keyword>
<dbReference type="InterPro" id="IPR021484">
    <property type="entry name" value="DUF3137"/>
</dbReference>
<keyword evidence="3" id="KW-1185">Reference proteome</keyword>